<evidence type="ECO:0000313" key="3">
    <source>
        <dbReference type="EMBL" id="RWZ61179.1"/>
    </source>
</evidence>
<dbReference type="GO" id="GO:0009002">
    <property type="term" value="F:serine-type D-Ala-D-Ala carboxypeptidase activity"/>
    <property type="evidence" value="ECO:0007669"/>
    <property type="project" value="InterPro"/>
</dbReference>
<reference evidence="3 4" key="1">
    <citation type="submission" date="2018-12" db="EMBL/GenBank/DDBJ databases">
        <authorList>
            <person name="Li F."/>
        </authorList>
    </citation>
    <scope>NUCLEOTIDE SEQUENCE [LARGE SCALE GENOMIC DNA]</scope>
    <source>
        <strain evidence="3 4">8H24J-4-2</strain>
    </source>
</reference>
<evidence type="ECO:0000313" key="4">
    <source>
        <dbReference type="Proteomes" id="UP000288603"/>
    </source>
</evidence>
<accession>A0A3S4E1H5</accession>
<dbReference type="Pfam" id="PF00768">
    <property type="entry name" value="Peptidase_S11"/>
    <property type="match status" value="1"/>
</dbReference>
<dbReference type="InterPro" id="IPR012338">
    <property type="entry name" value="Beta-lactam/transpept-like"/>
</dbReference>
<dbReference type="OrthoDB" id="5241551at2"/>
<gene>
    <name evidence="3" type="ORF">ELQ92_09100</name>
</gene>
<dbReference type="EMBL" id="RZNC01000003">
    <property type="protein sequence ID" value="RWZ61179.1"/>
    <property type="molecule type" value="Genomic_DNA"/>
</dbReference>
<evidence type="ECO:0000259" key="2">
    <source>
        <dbReference type="Pfam" id="PF00768"/>
    </source>
</evidence>
<feature type="domain" description="Peptidase S11 D-alanyl-D-alanine carboxypeptidase A N-terminal" evidence="2">
    <location>
        <begin position="75"/>
        <end position="261"/>
    </location>
</feature>
<dbReference type="Gene3D" id="3.40.710.10">
    <property type="entry name" value="DD-peptidase/beta-lactamase superfamily"/>
    <property type="match status" value="1"/>
</dbReference>
<comment type="caution">
    <text evidence="3">The sequence shown here is derived from an EMBL/GenBank/DDBJ whole genome shotgun (WGS) entry which is preliminary data.</text>
</comment>
<protein>
    <recommendedName>
        <fullName evidence="2">Peptidase S11 D-alanyl-D-alanine carboxypeptidase A N-terminal domain-containing protein</fullName>
    </recommendedName>
</protein>
<dbReference type="AlphaFoldDB" id="A0A3S4E1H5"/>
<name>A0A3S4E1H5_9MICO</name>
<dbReference type="SUPFAM" id="SSF56601">
    <property type="entry name" value="beta-lactamase/transpeptidase-like"/>
    <property type="match status" value="1"/>
</dbReference>
<dbReference type="RefSeq" id="WP_128498675.1">
    <property type="nucleotide sequence ID" value="NZ_RZNC01000003.1"/>
</dbReference>
<dbReference type="GO" id="GO:0006508">
    <property type="term" value="P:proteolysis"/>
    <property type="evidence" value="ECO:0007669"/>
    <property type="project" value="InterPro"/>
</dbReference>
<sequence>MGVRRFIGVTAGTLAILAVGLYGPATLLGPLPEARATHLEPAAPAGSPPVLPETGASAVTERPEDSPISVAGDTAPVPMAAATKVITALVVLDARPLSADEEGAVVPITSNDFLTYRDYRAAGARTVTVYTDDAWSERGMLQALLLGSSNNHADTLARWAFGSLEEYLVAARSWLDGNGLDGITVADATGLSAESVGTAEDLAAVAALALADPAVASVLASEVTGLPSRRGIENTTTYLPELGVTGISRSYTDAAGICLLFRLSVDVGEETYELYGAILRQPDWDALETAVTALAEQASTAVVEAPLVAEGTPLVRYDTEWGPTVTASVGASVTSPRWVSSAPTIETTLDPLVTGGSGRIVGSAEITAGGRTTTAPVKLDERLEDPGVLWRITHPVPVIRAFVEDLQSR</sequence>
<feature type="region of interest" description="Disordered" evidence="1">
    <location>
        <begin position="40"/>
        <end position="73"/>
    </location>
</feature>
<evidence type="ECO:0000256" key="1">
    <source>
        <dbReference type="SAM" id="MobiDB-lite"/>
    </source>
</evidence>
<organism evidence="3 4">
    <name type="scientific">Labedella populi</name>
    <dbReference type="NCBI Taxonomy" id="2498850"/>
    <lineage>
        <taxon>Bacteria</taxon>
        <taxon>Bacillati</taxon>
        <taxon>Actinomycetota</taxon>
        <taxon>Actinomycetes</taxon>
        <taxon>Micrococcales</taxon>
        <taxon>Microbacteriaceae</taxon>
        <taxon>Labedella</taxon>
    </lineage>
</organism>
<dbReference type="InterPro" id="IPR001967">
    <property type="entry name" value="Peptidase_S11_N"/>
</dbReference>
<proteinExistence type="predicted"/>
<dbReference type="Proteomes" id="UP000288603">
    <property type="component" value="Unassembled WGS sequence"/>
</dbReference>
<keyword evidence="4" id="KW-1185">Reference proteome</keyword>